<dbReference type="Proteomes" id="UP000033163">
    <property type="component" value="Chromosome I"/>
</dbReference>
<evidence type="ECO:0008006" key="3">
    <source>
        <dbReference type="Google" id="ProtNLM"/>
    </source>
</evidence>
<dbReference type="HOGENOM" id="CLU_914799_0_0_9"/>
<protein>
    <recommendedName>
        <fullName evidence="3">Nucleotidyltransferase</fullName>
    </recommendedName>
</protein>
<dbReference type="STRING" id="483937.AMQ84_10630"/>
<evidence type="ECO:0000313" key="1">
    <source>
        <dbReference type="EMBL" id="CQR54794.1"/>
    </source>
</evidence>
<dbReference type="Gene3D" id="3.30.460.10">
    <property type="entry name" value="Beta Polymerase, domain 2"/>
    <property type="match status" value="1"/>
</dbReference>
<dbReference type="EMBL" id="LN831776">
    <property type="protein sequence ID" value="CQR54794.1"/>
    <property type="molecule type" value="Genomic_DNA"/>
</dbReference>
<reference evidence="2" key="1">
    <citation type="submission" date="2015-03" db="EMBL/GenBank/DDBJ databases">
        <authorList>
            <person name="Wibberg D."/>
        </authorList>
    </citation>
    <scope>NUCLEOTIDE SEQUENCE [LARGE SCALE GENOMIC DNA]</scope>
</reference>
<accession>A0A0E4HCU7</accession>
<sequence>MDDAQQAELRARYIAAQDSFISKVSSDPNVIALIVSGSLAYDVIWEKSDIDMTMVVRDQPLTTTTYCIDEDGILINVYLVVRSTFKRGMERALGGSFHQSYYSKGKMVYSTDDSLIEYFEDLKTAGSDDIAISALYIASELVHLRDKARKWLTVRKDLLYAQYYLLKAAESVAHMELCIHGEAISREAIQRAQALNPEVLVPFYQEAMSRHLSAEEIERGLERLDQVLERHLPVFSKPVIEFMRDEEIKTVTLINKHFHVQSDQLLGIMDYLVQQGILEKVTQTIRITPKSKRAVEEAGYLYIP</sequence>
<dbReference type="RefSeq" id="WP_020426322.1">
    <property type="nucleotide sequence ID" value="NZ_AGBD01000118.1"/>
</dbReference>
<dbReference type="SUPFAM" id="SSF81301">
    <property type="entry name" value="Nucleotidyltransferase"/>
    <property type="match status" value="1"/>
</dbReference>
<evidence type="ECO:0000313" key="2">
    <source>
        <dbReference type="Proteomes" id="UP000033163"/>
    </source>
</evidence>
<gene>
    <name evidence="1" type="ORF">PRIO_2387</name>
</gene>
<proteinExistence type="predicted"/>
<dbReference type="PATRIC" id="fig|1073571.4.peg.2538"/>
<dbReference type="AlphaFoldDB" id="A0A0E4HCU7"/>
<dbReference type="InterPro" id="IPR043519">
    <property type="entry name" value="NT_sf"/>
</dbReference>
<organism evidence="1 2">
    <name type="scientific">Paenibacillus riograndensis SBR5</name>
    <dbReference type="NCBI Taxonomy" id="1073571"/>
    <lineage>
        <taxon>Bacteria</taxon>
        <taxon>Bacillati</taxon>
        <taxon>Bacillota</taxon>
        <taxon>Bacilli</taxon>
        <taxon>Bacillales</taxon>
        <taxon>Paenibacillaceae</taxon>
        <taxon>Paenibacillus</taxon>
        <taxon>Paenibacillus sonchi group</taxon>
    </lineage>
</organism>
<dbReference type="KEGG" id="pri:PRIO_2387"/>
<name>A0A0E4HCU7_9BACL</name>